<dbReference type="Pfam" id="PF04535">
    <property type="entry name" value="CASP_dom"/>
    <property type="match status" value="1"/>
</dbReference>
<evidence type="ECO:0000256" key="7">
    <source>
        <dbReference type="ARBA" id="ARBA00023136"/>
    </source>
</evidence>
<evidence type="ECO:0000256" key="5">
    <source>
        <dbReference type="ARBA" id="ARBA00022692"/>
    </source>
</evidence>
<dbReference type="PANTHER" id="PTHR33573:SF63">
    <property type="entry name" value="CASP-LIKE PROTEIN"/>
    <property type="match status" value="1"/>
</dbReference>
<proteinExistence type="inferred from homology"/>
<comment type="caution">
    <text evidence="10">The sequence shown here is derived from an EMBL/GenBank/DDBJ whole genome shotgun (WGS) entry which is preliminary data.</text>
</comment>
<feature type="transmembrane region" description="Helical" evidence="8">
    <location>
        <begin position="70"/>
        <end position="93"/>
    </location>
</feature>
<keyword evidence="7 8" id="KW-0472">Membrane</keyword>
<sequence>MASSQRGLAAASLLLRVLTLLLLIASLVIIVTNKVYAPFTDVVDPPNLTFRDFSAYRRIFNRSLLFYLKYVLSAAVIGCAYTLLLPPFAAIHVAQGKRFGRGRGIALLIFTDVVLAVLIATGAAAGLGLTVEFQRSPQDSDFKNFLNLVDVSCGLMLGATICMVTMIMISVHPLT</sequence>
<feature type="transmembrane region" description="Helical" evidence="8">
    <location>
        <begin position="7"/>
        <end position="31"/>
    </location>
</feature>
<feature type="transmembrane region" description="Helical" evidence="8">
    <location>
        <begin position="145"/>
        <end position="169"/>
    </location>
</feature>
<evidence type="ECO:0000256" key="8">
    <source>
        <dbReference type="RuleBase" id="RU361233"/>
    </source>
</evidence>
<evidence type="ECO:0000256" key="4">
    <source>
        <dbReference type="ARBA" id="ARBA00022475"/>
    </source>
</evidence>
<comment type="subcellular location">
    <subcellularLocation>
        <location evidence="1 8">Cell membrane</location>
        <topology evidence="1 8">Multi-pass membrane protein</topology>
    </subcellularLocation>
</comment>
<gene>
    <name evidence="10" type="ORF">C2845_PM18G09070</name>
</gene>
<dbReference type="Proteomes" id="UP000275267">
    <property type="component" value="Unassembled WGS sequence"/>
</dbReference>
<protein>
    <recommendedName>
        <fullName evidence="8">CASP-like protein</fullName>
    </recommendedName>
</protein>
<evidence type="ECO:0000313" key="11">
    <source>
        <dbReference type="Proteomes" id="UP000275267"/>
    </source>
</evidence>
<evidence type="ECO:0000313" key="10">
    <source>
        <dbReference type="EMBL" id="RLM58613.1"/>
    </source>
</evidence>
<feature type="transmembrane region" description="Helical" evidence="8">
    <location>
        <begin position="105"/>
        <end position="125"/>
    </location>
</feature>
<dbReference type="AlphaFoldDB" id="A0A3L6PJW9"/>
<evidence type="ECO:0000256" key="3">
    <source>
        <dbReference type="ARBA" id="ARBA00011489"/>
    </source>
</evidence>
<accession>A0A3L6PJW9</accession>
<comment type="similarity">
    <text evidence="2 8">Belongs to the Casparian strip membrane proteins (CASP) family.</text>
</comment>
<comment type="subunit">
    <text evidence="3 8">Homodimer and heterodimers.</text>
</comment>
<dbReference type="GO" id="GO:0005886">
    <property type="term" value="C:plasma membrane"/>
    <property type="evidence" value="ECO:0007669"/>
    <property type="project" value="UniProtKB-SubCell"/>
</dbReference>
<organism evidence="10 11">
    <name type="scientific">Panicum miliaceum</name>
    <name type="common">Proso millet</name>
    <name type="synonym">Broomcorn millet</name>
    <dbReference type="NCBI Taxonomy" id="4540"/>
    <lineage>
        <taxon>Eukaryota</taxon>
        <taxon>Viridiplantae</taxon>
        <taxon>Streptophyta</taxon>
        <taxon>Embryophyta</taxon>
        <taxon>Tracheophyta</taxon>
        <taxon>Spermatophyta</taxon>
        <taxon>Magnoliopsida</taxon>
        <taxon>Liliopsida</taxon>
        <taxon>Poales</taxon>
        <taxon>Poaceae</taxon>
        <taxon>PACMAD clade</taxon>
        <taxon>Panicoideae</taxon>
        <taxon>Panicodae</taxon>
        <taxon>Paniceae</taxon>
        <taxon>Panicinae</taxon>
        <taxon>Panicum</taxon>
        <taxon>Panicum sect. Panicum</taxon>
    </lineage>
</organism>
<evidence type="ECO:0000256" key="2">
    <source>
        <dbReference type="ARBA" id="ARBA00007651"/>
    </source>
</evidence>
<evidence type="ECO:0000256" key="1">
    <source>
        <dbReference type="ARBA" id="ARBA00004651"/>
    </source>
</evidence>
<dbReference type="PANTHER" id="PTHR33573">
    <property type="entry name" value="CASP-LIKE PROTEIN 4A4"/>
    <property type="match status" value="1"/>
</dbReference>
<evidence type="ECO:0000256" key="6">
    <source>
        <dbReference type="ARBA" id="ARBA00022989"/>
    </source>
</evidence>
<dbReference type="EMBL" id="PQIB02000017">
    <property type="protein sequence ID" value="RLM58613.1"/>
    <property type="molecule type" value="Genomic_DNA"/>
</dbReference>
<keyword evidence="6 8" id="KW-1133">Transmembrane helix</keyword>
<name>A0A3L6PJW9_PANMI</name>
<dbReference type="OrthoDB" id="685197at2759"/>
<feature type="domain" description="Casparian strip membrane protein" evidence="9">
    <location>
        <begin position="6"/>
        <end position="161"/>
    </location>
</feature>
<evidence type="ECO:0000259" key="9">
    <source>
        <dbReference type="Pfam" id="PF04535"/>
    </source>
</evidence>
<reference evidence="11" key="1">
    <citation type="journal article" date="2019" name="Nat. Commun.">
        <title>The genome of broomcorn millet.</title>
        <authorList>
            <person name="Zou C."/>
            <person name="Miki D."/>
            <person name="Li D."/>
            <person name="Tang Q."/>
            <person name="Xiao L."/>
            <person name="Rajput S."/>
            <person name="Deng P."/>
            <person name="Jia W."/>
            <person name="Huang R."/>
            <person name="Zhang M."/>
            <person name="Sun Y."/>
            <person name="Hu J."/>
            <person name="Fu X."/>
            <person name="Schnable P.S."/>
            <person name="Li F."/>
            <person name="Zhang H."/>
            <person name="Feng B."/>
            <person name="Zhu X."/>
            <person name="Liu R."/>
            <person name="Schnable J.C."/>
            <person name="Zhu J.-K."/>
            <person name="Zhang H."/>
        </authorList>
    </citation>
    <scope>NUCLEOTIDE SEQUENCE [LARGE SCALE GENOMIC DNA]</scope>
</reference>
<dbReference type="InterPro" id="IPR006702">
    <property type="entry name" value="CASP_dom"/>
</dbReference>
<keyword evidence="11" id="KW-1185">Reference proteome</keyword>
<keyword evidence="4 8" id="KW-1003">Cell membrane</keyword>
<keyword evidence="5 8" id="KW-0812">Transmembrane</keyword>